<dbReference type="PANTHER" id="PTHR19848:SF8">
    <property type="entry name" value="F-BOX AND WD REPEAT DOMAIN CONTAINING 7"/>
    <property type="match status" value="1"/>
</dbReference>
<proteinExistence type="predicted"/>
<dbReference type="Gene3D" id="2.130.10.10">
    <property type="entry name" value="YVTN repeat-like/Quinoprotein amine dehydrogenase"/>
    <property type="match status" value="2"/>
</dbReference>
<dbReference type="InterPro" id="IPR015943">
    <property type="entry name" value="WD40/YVTN_repeat-like_dom_sf"/>
</dbReference>
<evidence type="ECO:0000256" key="3">
    <source>
        <dbReference type="PROSITE-ProRule" id="PRU00221"/>
    </source>
</evidence>
<keyword evidence="1 3" id="KW-0853">WD repeat</keyword>
<reference evidence="4 5" key="1">
    <citation type="journal article" date="2015" name="Sci. Rep.">
        <title>Genome of the facultative scuticociliatosis pathogen Pseudocohnilembus persalinus provides insight into its virulence through horizontal gene transfer.</title>
        <authorList>
            <person name="Xiong J."/>
            <person name="Wang G."/>
            <person name="Cheng J."/>
            <person name="Tian M."/>
            <person name="Pan X."/>
            <person name="Warren A."/>
            <person name="Jiang C."/>
            <person name="Yuan D."/>
            <person name="Miao W."/>
        </authorList>
    </citation>
    <scope>NUCLEOTIDE SEQUENCE [LARGE SCALE GENOMIC DNA]</scope>
    <source>
        <strain evidence="4">36N120E</strain>
    </source>
</reference>
<evidence type="ECO:0000256" key="1">
    <source>
        <dbReference type="ARBA" id="ARBA00022574"/>
    </source>
</evidence>
<keyword evidence="5" id="KW-1185">Reference proteome</keyword>
<dbReference type="InterPro" id="IPR036322">
    <property type="entry name" value="WD40_repeat_dom_sf"/>
</dbReference>
<dbReference type="OMA" id="DENIGHN"/>
<dbReference type="PANTHER" id="PTHR19848">
    <property type="entry name" value="WD40 REPEAT PROTEIN"/>
    <property type="match status" value="1"/>
</dbReference>
<dbReference type="SMART" id="SM00320">
    <property type="entry name" value="WD40"/>
    <property type="match status" value="5"/>
</dbReference>
<dbReference type="AlphaFoldDB" id="A0A0V0QZU4"/>
<dbReference type="PROSITE" id="PS50082">
    <property type="entry name" value="WD_REPEATS_2"/>
    <property type="match status" value="2"/>
</dbReference>
<protein>
    <submittedName>
        <fullName evidence="4">WD40-repeat-containing domain</fullName>
    </submittedName>
</protein>
<feature type="repeat" description="WD" evidence="3">
    <location>
        <begin position="496"/>
        <end position="523"/>
    </location>
</feature>
<accession>A0A0V0QZU4</accession>
<evidence type="ECO:0000313" key="4">
    <source>
        <dbReference type="EMBL" id="KRX07820.1"/>
    </source>
</evidence>
<dbReference type="InterPro" id="IPR019775">
    <property type="entry name" value="WD40_repeat_CS"/>
</dbReference>
<feature type="repeat" description="WD" evidence="3">
    <location>
        <begin position="680"/>
        <end position="702"/>
    </location>
</feature>
<dbReference type="EMBL" id="LDAU01000080">
    <property type="protein sequence ID" value="KRX07820.1"/>
    <property type="molecule type" value="Genomic_DNA"/>
</dbReference>
<comment type="caution">
    <text evidence="4">The sequence shown here is derived from an EMBL/GenBank/DDBJ whole genome shotgun (WGS) entry which is preliminary data.</text>
</comment>
<dbReference type="PROSITE" id="PS00678">
    <property type="entry name" value="WD_REPEATS_1"/>
    <property type="match status" value="1"/>
</dbReference>
<dbReference type="Proteomes" id="UP000054937">
    <property type="component" value="Unassembled WGS sequence"/>
</dbReference>
<name>A0A0V0QZU4_PSEPJ</name>
<evidence type="ECO:0000313" key="5">
    <source>
        <dbReference type="Proteomes" id="UP000054937"/>
    </source>
</evidence>
<gene>
    <name evidence="4" type="ORF">PPERSA_07570</name>
</gene>
<keyword evidence="2" id="KW-0677">Repeat</keyword>
<dbReference type="InParanoid" id="A0A0V0QZU4"/>
<dbReference type="OrthoDB" id="674604at2759"/>
<dbReference type="Pfam" id="PF00400">
    <property type="entry name" value="WD40"/>
    <property type="match status" value="4"/>
</dbReference>
<dbReference type="InterPro" id="IPR001680">
    <property type="entry name" value="WD40_rpt"/>
</dbReference>
<sequence length="779" mass="91006">MYRPVLFFCVTCLLENSNHYNSHKNSLKEIHEFINSAQDFQHNNIVVSEIDSQNAHLRDCMLESEQIIQQKRKKFIMVFEELSKRFEEIKNRCITEVDEYLQILLQKHQAHYNYLNQKIEKYKQNLNYLSWKSVKKSSQSEVQNYFETLIKQQSNQHKEFFQEISNYTTGFKRNIQDINNQNGDKIISILLDEIRQDFREKLKQLKDMMIIPDEEQINYFQQSRIKSEQNNNLLRSHLNLNSAKNNNSNFGLLSKIQNPNIHNLQSNFMNNNEFFEDSASQYNQKLTNHNLNLNNIASNFFNATVNNQDENIGHNNNNQNFNFFSSKLHKEKDNFSEKNLHNTSHLNFFQSSSNTNVSNLHQFQQGKLNNGLQKKNSKKNLLSKNYLDSEIEEESDQEEINNNNYNNNNLNTKFNGTDNNINNNNYYNNNNLKESSKIYNQHVNNTVAKGIQGLQDLQQLQQKPQNHEVFPLPQPKQISYTHTEGIDSLLLYNVIEDKKIIATGSFDCSIRIWNLEKNSFDHIKTLKGHQYPVTCMRKFERDETNYIASGDMGQDIMIWNPTLQQGEELITTLKGHAGGGITTLLYTNEYLVSSGKDLQLIVWDLQRLTPIQNIKLDCISYCIEQCHNFLIVCTQDGFKIYNFQNDLENGTIYKLKSYNNKAHRPGIVKICQIDSEEVDLATSGKDGLIKLWNIAKGICVRQLKGHNDCVYDLIYYNERLFSSGRDCLKIWDLQECIVEKKNNHQYSRDESLGQILVIPDYNCVLSVGNGDNFIKIITF</sequence>
<dbReference type="SUPFAM" id="SSF50978">
    <property type="entry name" value="WD40 repeat-like"/>
    <property type="match status" value="1"/>
</dbReference>
<evidence type="ECO:0000256" key="2">
    <source>
        <dbReference type="ARBA" id="ARBA00022737"/>
    </source>
</evidence>
<organism evidence="4 5">
    <name type="scientific">Pseudocohnilembus persalinus</name>
    <name type="common">Ciliate</name>
    <dbReference type="NCBI Taxonomy" id="266149"/>
    <lineage>
        <taxon>Eukaryota</taxon>
        <taxon>Sar</taxon>
        <taxon>Alveolata</taxon>
        <taxon>Ciliophora</taxon>
        <taxon>Intramacronucleata</taxon>
        <taxon>Oligohymenophorea</taxon>
        <taxon>Scuticociliatia</taxon>
        <taxon>Philasterida</taxon>
        <taxon>Pseudocohnilembidae</taxon>
        <taxon>Pseudocohnilembus</taxon>
    </lineage>
</organism>